<evidence type="ECO:0000256" key="4">
    <source>
        <dbReference type="ARBA" id="ARBA00023139"/>
    </source>
</evidence>
<evidence type="ECO:0000256" key="1">
    <source>
        <dbReference type="ARBA" id="ARBA00004635"/>
    </source>
</evidence>
<dbReference type="Pfam" id="PF03180">
    <property type="entry name" value="Lipoprotein_9"/>
    <property type="match status" value="1"/>
</dbReference>
<dbReference type="EMBL" id="CAMXCS010000001">
    <property type="protein sequence ID" value="CAI3934254.1"/>
    <property type="molecule type" value="Genomic_DNA"/>
</dbReference>
<organism evidence="9 11">
    <name type="scientific">Commensalibacter communis</name>
    <dbReference type="NCBI Taxonomy" id="2972786"/>
    <lineage>
        <taxon>Bacteria</taxon>
        <taxon>Pseudomonadati</taxon>
        <taxon>Pseudomonadota</taxon>
        <taxon>Alphaproteobacteria</taxon>
        <taxon>Acetobacterales</taxon>
        <taxon>Acetobacteraceae</taxon>
    </lineage>
</organism>
<comment type="similarity">
    <text evidence="6">Belongs to the nlpA lipoprotein family.</text>
</comment>
<dbReference type="PANTHER" id="PTHR30429:SF1">
    <property type="entry name" value="D-METHIONINE-BINDING LIPOPROTEIN METQ-RELATED"/>
    <property type="match status" value="1"/>
</dbReference>
<keyword evidence="12" id="KW-1185">Reference proteome</keyword>
<evidence type="ECO:0000313" key="10">
    <source>
        <dbReference type="EMBL" id="CAI3934254.1"/>
    </source>
</evidence>
<dbReference type="SUPFAM" id="SSF53850">
    <property type="entry name" value="Periplasmic binding protein-like II"/>
    <property type="match status" value="1"/>
</dbReference>
<feature type="lipid moiety-binding region" description="S-diacylglycerol cysteine" evidence="7">
    <location>
        <position position="20"/>
    </location>
</feature>
<evidence type="ECO:0000256" key="5">
    <source>
        <dbReference type="ARBA" id="ARBA00023288"/>
    </source>
</evidence>
<dbReference type="RefSeq" id="WP_271789149.1">
    <property type="nucleotide sequence ID" value="NZ_CAMXCJ010000001.1"/>
</dbReference>
<dbReference type="CDD" id="cd13598">
    <property type="entry name" value="PBP2_lipoprotein_IlpA_like"/>
    <property type="match status" value="1"/>
</dbReference>
<name>A0A9W4TPG7_9PROT</name>
<dbReference type="Gene3D" id="3.40.190.10">
    <property type="entry name" value="Periplasmic binding protein-like II"/>
    <property type="match status" value="2"/>
</dbReference>
<dbReference type="Proteomes" id="UP001154259">
    <property type="component" value="Unassembled WGS sequence"/>
</dbReference>
<evidence type="ECO:0000256" key="2">
    <source>
        <dbReference type="ARBA" id="ARBA00022729"/>
    </source>
</evidence>
<feature type="signal peptide" evidence="8">
    <location>
        <begin position="1"/>
        <end position="29"/>
    </location>
</feature>
<feature type="chain" id="PRO_5040899815" description="Lipoprotein" evidence="8">
    <location>
        <begin position="30"/>
        <end position="273"/>
    </location>
</feature>
<accession>A0A9W4TPG7</accession>
<keyword evidence="5 6" id="KW-0449">Lipoprotein</keyword>
<keyword evidence="2 8" id="KW-0732">Signal</keyword>
<proteinExistence type="inferred from homology"/>
<dbReference type="EMBL" id="CAMXCM010000001">
    <property type="protein sequence ID" value="CAI3926734.1"/>
    <property type="molecule type" value="Genomic_DNA"/>
</dbReference>
<evidence type="ECO:0000313" key="11">
    <source>
        <dbReference type="Proteomes" id="UP001154255"/>
    </source>
</evidence>
<evidence type="ECO:0000256" key="8">
    <source>
        <dbReference type="SAM" id="SignalP"/>
    </source>
</evidence>
<dbReference type="GO" id="GO:0016020">
    <property type="term" value="C:membrane"/>
    <property type="evidence" value="ECO:0007669"/>
    <property type="project" value="UniProtKB-SubCell"/>
</dbReference>
<evidence type="ECO:0000256" key="3">
    <source>
        <dbReference type="ARBA" id="ARBA00023136"/>
    </source>
</evidence>
<dbReference type="PIRSF" id="PIRSF002854">
    <property type="entry name" value="MetQ"/>
    <property type="match status" value="1"/>
</dbReference>
<sequence length="273" mass="29868">MFSSLSRRVILAGSVAFALCSFTALQTKAADSQDKTIKVGVVSGPEEDLAVVAKNVAKTKNLNVQLIDFDDYNLPNEALVGKDIDANAFQHIPFMDAQVKARGYKLAVVGKTWVEPLGFYSHKIKSLKELPDGAKIGIQNDPSNQGRALNLLAKQGLITLKKGAPALPSLADITENPHHYDFVELDAAQLARSLDDVSMASINTNYVISAKIDPKSVLLQEDRLNNPYANIIVVRKGDENRPEIKKLVESFQSDAVKKAMEDKYHGAILPAWQ</sequence>
<dbReference type="InterPro" id="IPR004872">
    <property type="entry name" value="Lipoprotein_NlpA"/>
</dbReference>
<dbReference type="PANTHER" id="PTHR30429">
    <property type="entry name" value="D-METHIONINE-BINDING LIPOPROTEIN METQ"/>
    <property type="match status" value="1"/>
</dbReference>
<evidence type="ECO:0000313" key="9">
    <source>
        <dbReference type="EMBL" id="CAI3926734.1"/>
    </source>
</evidence>
<dbReference type="NCBIfam" id="TIGR00363">
    <property type="entry name" value="MetQ/NlpA family lipoprotein"/>
    <property type="match status" value="1"/>
</dbReference>
<evidence type="ECO:0000256" key="6">
    <source>
        <dbReference type="PIRNR" id="PIRNR002854"/>
    </source>
</evidence>
<reference evidence="9" key="1">
    <citation type="submission" date="2022-10" db="EMBL/GenBank/DDBJ databases">
        <authorList>
            <person name="Botero Cardona J."/>
        </authorList>
    </citation>
    <scope>NUCLEOTIDE SEQUENCE</scope>
    <source>
        <strain evidence="9">LMG 31819</strain>
        <strain evidence="10">R-53529</strain>
    </source>
</reference>
<comment type="caution">
    <text evidence="9">The sequence shown here is derived from an EMBL/GenBank/DDBJ whole genome shotgun (WGS) entry which is preliminary data.</text>
</comment>
<keyword evidence="3" id="KW-0472">Membrane</keyword>
<gene>
    <name evidence="10" type="ORF">R53529_LOCUS714</name>
    <name evidence="9" type="ORF">R53530_LOCUS387</name>
</gene>
<evidence type="ECO:0000313" key="12">
    <source>
        <dbReference type="Proteomes" id="UP001154259"/>
    </source>
</evidence>
<dbReference type="Proteomes" id="UP001154255">
    <property type="component" value="Unassembled WGS sequence"/>
</dbReference>
<comment type="subcellular location">
    <subcellularLocation>
        <location evidence="1">Membrane</location>
        <topology evidence="1">Lipid-anchor</topology>
    </subcellularLocation>
</comment>
<evidence type="ECO:0000256" key="7">
    <source>
        <dbReference type="PIRSR" id="PIRSR002854-1"/>
    </source>
</evidence>
<dbReference type="AlphaFoldDB" id="A0A9W4TPG7"/>
<protein>
    <recommendedName>
        <fullName evidence="6">Lipoprotein</fullName>
    </recommendedName>
</protein>
<keyword evidence="4" id="KW-0564">Palmitate</keyword>